<comment type="caution">
    <text evidence="4">The sequence shown here is derived from an EMBL/GenBank/DDBJ whole genome shotgun (WGS) entry which is preliminary data.</text>
</comment>
<gene>
    <name evidence="4" type="ORF">EYW49_12260</name>
</gene>
<dbReference type="SUPFAM" id="SSF141868">
    <property type="entry name" value="EAL domain-like"/>
    <property type="match status" value="1"/>
</dbReference>
<organism evidence="4 5">
    <name type="scientific">Siculibacillus lacustris</name>
    <dbReference type="NCBI Taxonomy" id="1549641"/>
    <lineage>
        <taxon>Bacteria</taxon>
        <taxon>Pseudomonadati</taxon>
        <taxon>Pseudomonadota</taxon>
        <taxon>Alphaproteobacteria</taxon>
        <taxon>Hyphomicrobiales</taxon>
        <taxon>Ancalomicrobiaceae</taxon>
        <taxon>Siculibacillus</taxon>
    </lineage>
</organism>
<dbReference type="OrthoDB" id="7178689at2"/>
<dbReference type="GO" id="GO:0071111">
    <property type="term" value="F:cyclic-guanylate-specific phosphodiesterase activity"/>
    <property type="evidence" value="ECO:0007669"/>
    <property type="project" value="InterPro"/>
</dbReference>
<dbReference type="CDD" id="cd01948">
    <property type="entry name" value="EAL"/>
    <property type="match status" value="1"/>
</dbReference>
<dbReference type="PROSITE" id="PS50883">
    <property type="entry name" value="EAL"/>
    <property type="match status" value="1"/>
</dbReference>
<keyword evidence="5" id="KW-1185">Reference proteome</keyword>
<keyword evidence="2" id="KW-0812">Transmembrane</keyword>
<keyword evidence="2" id="KW-0472">Membrane</keyword>
<dbReference type="PANTHER" id="PTHR33121">
    <property type="entry name" value="CYCLIC DI-GMP PHOSPHODIESTERASE PDEF"/>
    <property type="match status" value="1"/>
</dbReference>
<dbReference type="InterPro" id="IPR035919">
    <property type="entry name" value="EAL_sf"/>
</dbReference>
<feature type="transmembrane region" description="Helical" evidence="2">
    <location>
        <begin position="34"/>
        <end position="51"/>
    </location>
</feature>
<evidence type="ECO:0000256" key="1">
    <source>
        <dbReference type="SAM" id="MobiDB-lite"/>
    </source>
</evidence>
<feature type="transmembrane region" description="Helical" evidence="2">
    <location>
        <begin position="7"/>
        <end position="28"/>
    </location>
</feature>
<dbReference type="Gene3D" id="3.20.20.450">
    <property type="entry name" value="EAL domain"/>
    <property type="match status" value="1"/>
</dbReference>
<dbReference type="AlphaFoldDB" id="A0A4Q9VNS7"/>
<sequence length="474" mass="51886">MQRFADIFIAICLPIAAASAGVVAYFQFEASGRMAIAFAGLALVALILVRLDGLRRRARRETETRLAAMDRLLKVFGGDLEAVERRLAALEDGQPRRSRDELDQVIAEIEVIGTLTRQVIETVADLEIAVAEGRSTAGTTARQAAAPAVKAAPPERVPRPGAAAFVPDRFDHLDPDGFLDLVRRAIDADRIELLLQPIVTLPQRKARFYEALARLRAEDGEVIHPSDYIPLAESRGFIAALDEQILLKSVNILRRLTARSKDVGVFLNLSGASLGHADFFRDFVQVMEKNRDLCEMLVFEFTQASVRSLGPIELEGLRALAGLGFHFSVDQITDLKISFQNLADLGFRYVKISADRLLHRPDELATDIHPADLSDYFQRFGMELIADRIEREADVVDVLDFGIRLGQGFLFSPPRPVRLDVLQTPAARAAEPSRAEAEAAAPTPAMRSLVAGPSPVPSPAPRPPSLPDVAAAKP</sequence>
<dbReference type="PANTHER" id="PTHR33121:SF79">
    <property type="entry name" value="CYCLIC DI-GMP PHOSPHODIESTERASE PDED-RELATED"/>
    <property type="match status" value="1"/>
</dbReference>
<dbReference type="RefSeq" id="WP_131309865.1">
    <property type="nucleotide sequence ID" value="NZ_SJFN01000016.1"/>
</dbReference>
<evidence type="ECO:0000259" key="3">
    <source>
        <dbReference type="PROSITE" id="PS50883"/>
    </source>
</evidence>
<feature type="non-terminal residue" evidence="4">
    <location>
        <position position="474"/>
    </location>
</feature>
<feature type="compositionally biased region" description="Pro residues" evidence="1">
    <location>
        <begin position="454"/>
        <end position="466"/>
    </location>
</feature>
<evidence type="ECO:0000313" key="4">
    <source>
        <dbReference type="EMBL" id="TBW37229.1"/>
    </source>
</evidence>
<dbReference type="InterPro" id="IPR050706">
    <property type="entry name" value="Cyclic-di-GMP_PDE-like"/>
</dbReference>
<protein>
    <submittedName>
        <fullName evidence="4">EAL domain-containing protein</fullName>
    </submittedName>
</protein>
<evidence type="ECO:0000313" key="5">
    <source>
        <dbReference type="Proteomes" id="UP000292781"/>
    </source>
</evidence>
<feature type="region of interest" description="Disordered" evidence="1">
    <location>
        <begin position="426"/>
        <end position="474"/>
    </location>
</feature>
<dbReference type="Proteomes" id="UP000292781">
    <property type="component" value="Unassembled WGS sequence"/>
</dbReference>
<feature type="domain" description="EAL" evidence="3">
    <location>
        <begin position="175"/>
        <end position="428"/>
    </location>
</feature>
<keyword evidence="2" id="KW-1133">Transmembrane helix</keyword>
<name>A0A4Q9VNS7_9HYPH</name>
<feature type="compositionally biased region" description="Low complexity" evidence="1">
    <location>
        <begin position="438"/>
        <end position="453"/>
    </location>
</feature>
<reference evidence="4 5" key="1">
    <citation type="submission" date="2019-02" db="EMBL/GenBank/DDBJ databases">
        <title>Siculibacillus lacustris gen. nov., sp. nov., a new rosette-forming bacterium isolated from a freshwater crater lake (Lake St. Ana, Romania).</title>
        <authorList>
            <person name="Felfoldi T."/>
            <person name="Marton Z."/>
            <person name="Szabo A."/>
            <person name="Mentes A."/>
            <person name="Boka K."/>
            <person name="Marialigeti K."/>
            <person name="Mathe I."/>
            <person name="Koncz M."/>
            <person name="Schumann P."/>
            <person name="Toth E."/>
        </authorList>
    </citation>
    <scope>NUCLEOTIDE SEQUENCE [LARGE SCALE GENOMIC DNA]</scope>
    <source>
        <strain evidence="4 5">SA-279</strain>
    </source>
</reference>
<dbReference type="InterPro" id="IPR001633">
    <property type="entry name" value="EAL_dom"/>
</dbReference>
<dbReference type="EMBL" id="SJFN01000016">
    <property type="protein sequence ID" value="TBW37229.1"/>
    <property type="molecule type" value="Genomic_DNA"/>
</dbReference>
<accession>A0A4Q9VNS7</accession>
<dbReference type="SMART" id="SM00052">
    <property type="entry name" value="EAL"/>
    <property type="match status" value="1"/>
</dbReference>
<proteinExistence type="predicted"/>
<dbReference type="Pfam" id="PF00563">
    <property type="entry name" value="EAL"/>
    <property type="match status" value="1"/>
</dbReference>
<evidence type="ECO:0000256" key="2">
    <source>
        <dbReference type="SAM" id="Phobius"/>
    </source>
</evidence>